<dbReference type="InterPro" id="IPR016305">
    <property type="entry name" value="Mannose-6-P_Isomerase"/>
</dbReference>
<dbReference type="PROSITE" id="PS00965">
    <property type="entry name" value="PMI_I_1"/>
    <property type="match status" value="1"/>
</dbReference>
<dbReference type="CDD" id="cd07011">
    <property type="entry name" value="cupin_PMI_type_I_N"/>
    <property type="match status" value="1"/>
</dbReference>
<dbReference type="Pfam" id="PF20511">
    <property type="entry name" value="PMI_typeI_cat"/>
    <property type="match status" value="1"/>
</dbReference>
<dbReference type="SUPFAM" id="SSF51182">
    <property type="entry name" value="RmlC-like cupins"/>
    <property type="match status" value="1"/>
</dbReference>
<dbReference type="InterPro" id="IPR049071">
    <property type="entry name" value="MPI_cupin_dom"/>
</dbReference>
<reference evidence="12 13" key="1">
    <citation type="submission" date="2024-09" db="EMBL/GenBank/DDBJ databases">
        <authorList>
            <person name="Sun Q."/>
            <person name="Mori K."/>
        </authorList>
    </citation>
    <scope>NUCLEOTIDE SEQUENCE [LARGE SCALE GENOMIC DNA]</scope>
    <source>
        <strain evidence="12 13">CCM 8545</strain>
    </source>
</reference>
<evidence type="ECO:0000259" key="10">
    <source>
        <dbReference type="Pfam" id="PF20511"/>
    </source>
</evidence>
<evidence type="ECO:0000256" key="1">
    <source>
        <dbReference type="ARBA" id="ARBA00000757"/>
    </source>
</evidence>
<comment type="similarity">
    <text evidence="3">Belongs to the mannose-6-phosphate isomerase type 1 family.</text>
</comment>
<evidence type="ECO:0000313" key="13">
    <source>
        <dbReference type="Proteomes" id="UP001589758"/>
    </source>
</evidence>
<feature type="domain" description="Phosphomannose isomerase type I catalytic" evidence="10">
    <location>
        <begin position="1"/>
        <end position="168"/>
    </location>
</feature>
<evidence type="ECO:0000256" key="7">
    <source>
        <dbReference type="ARBA" id="ARBA00023235"/>
    </source>
</evidence>
<dbReference type="Gene3D" id="2.60.120.10">
    <property type="entry name" value="Jelly Rolls"/>
    <property type="match status" value="2"/>
</dbReference>
<keyword evidence="7 12" id="KW-0413">Isomerase</keyword>
<dbReference type="InterPro" id="IPR001250">
    <property type="entry name" value="Man6P_Isoase-1"/>
</dbReference>
<feature type="domain" description="Mannose-6-phosphate isomerase cupin" evidence="11">
    <location>
        <begin position="339"/>
        <end position="415"/>
    </location>
</feature>
<dbReference type="PANTHER" id="PTHR10309">
    <property type="entry name" value="MANNOSE-6-PHOSPHATE ISOMERASE"/>
    <property type="match status" value="1"/>
</dbReference>
<comment type="caution">
    <text evidence="12">The sequence shown here is derived from an EMBL/GenBank/DDBJ whole genome shotgun (WGS) entry which is preliminary data.</text>
</comment>
<keyword evidence="6" id="KW-0862">Zinc</keyword>
<dbReference type="PRINTS" id="PR00714">
    <property type="entry name" value="MAN6PISMRASE"/>
</dbReference>
<evidence type="ECO:0000256" key="5">
    <source>
        <dbReference type="ARBA" id="ARBA00022723"/>
    </source>
</evidence>
<evidence type="ECO:0000256" key="8">
    <source>
        <dbReference type="ARBA" id="ARBA00029741"/>
    </source>
</evidence>
<dbReference type="RefSeq" id="WP_385876902.1">
    <property type="nucleotide sequence ID" value="NZ_JBHLXE010000076.1"/>
</dbReference>
<dbReference type="InterPro" id="IPR014710">
    <property type="entry name" value="RmlC-like_jellyroll"/>
</dbReference>
<dbReference type="InterPro" id="IPR011051">
    <property type="entry name" value="RmlC_Cupin_sf"/>
</dbReference>
<accession>A0ABV6C9Z8</accession>
<comment type="cofactor">
    <cofactor evidence="2">
        <name>Zn(2+)</name>
        <dbReference type="ChEBI" id="CHEBI:29105"/>
    </cofactor>
</comment>
<dbReference type="InterPro" id="IPR018050">
    <property type="entry name" value="Pmannose_isomerase-type1_CS"/>
</dbReference>
<evidence type="ECO:0000256" key="2">
    <source>
        <dbReference type="ARBA" id="ARBA00001947"/>
    </source>
</evidence>
<keyword evidence="13" id="KW-1185">Reference proteome</keyword>
<dbReference type="EC" id="5.3.1.8" evidence="4"/>
<comment type="catalytic activity">
    <reaction evidence="1">
        <text>D-mannose 6-phosphate = D-fructose 6-phosphate</text>
        <dbReference type="Rhea" id="RHEA:12356"/>
        <dbReference type="ChEBI" id="CHEBI:58735"/>
        <dbReference type="ChEBI" id="CHEBI:61527"/>
        <dbReference type="EC" id="5.3.1.8"/>
    </reaction>
</comment>
<dbReference type="NCBIfam" id="TIGR00218">
    <property type="entry name" value="manA"/>
    <property type="match status" value="1"/>
</dbReference>
<evidence type="ECO:0000259" key="11">
    <source>
        <dbReference type="Pfam" id="PF21621"/>
    </source>
</evidence>
<keyword evidence="5" id="KW-0479">Metal-binding</keyword>
<evidence type="ECO:0000256" key="4">
    <source>
        <dbReference type="ARBA" id="ARBA00011956"/>
    </source>
</evidence>
<dbReference type="PANTHER" id="PTHR10309:SF0">
    <property type="entry name" value="MANNOSE-6-PHOSPHATE ISOMERASE"/>
    <property type="match status" value="1"/>
</dbReference>
<dbReference type="Proteomes" id="UP001589758">
    <property type="component" value="Unassembled WGS sequence"/>
</dbReference>
<name>A0ABV6C9Z8_9GAMM</name>
<evidence type="ECO:0000313" key="12">
    <source>
        <dbReference type="EMBL" id="MFC0179796.1"/>
    </source>
</evidence>
<evidence type="ECO:0000256" key="6">
    <source>
        <dbReference type="ARBA" id="ARBA00022833"/>
    </source>
</evidence>
<dbReference type="PIRSF" id="PIRSF001480">
    <property type="entry name" value="Mannose-6-phosphate_isomerase"/>
    <property type="match status" value="1"/>
</dbReference>
<evidence type="ECO:0000256" key="3">
    <source>
        <dbReference type="ARBA" id="ARBA00010772"/>
    </source>
</evidence>
<dbReference type="GO" id="GO:0004476">
    <property type="term" value="F:mannose-6-phosphate isomerase activity"/>
    <property type="evidence" value="ECO:0007669"/>
    <property type="project" value="UniProtKB-EC"/>
</dbReference>
<dbReference type="Gene3D" id="1.10.441.10">
    <property type="entry name" value="Phosphomannose Isomerase, domain 2"/>
    <property type="match status" value="1"/>
</dbReference>
<gene>
    <name evidence="12" type="primary">manA</name>
    <name evidence="12" type="ORF">ACFFIT_06810</name>
</gene>
<dbReference type="Pfam" id="PF21621">
    <property type="entry name" value="MPI_cupin_dom"/>
    <property type="match status" value="1"/>
</dbReference>
<dbReference type="EMBL" id="JBHLXE010000076">
    <property type="protein sequence ID" value="MFC0179796.1"/>
    <property type="molecule type" value="Genomic_DNA"/>
</dbReference>
<proteinExistence type="inferred from homology"/>
<protein>
    <recommendedName>
        <fullName evidence="4">mannose-6-phosphate isomerase</fullName>
        <ecNumber evidence="4">5.3.1.8</ecNumber>
    </recommendedName>
    <alternativeName>
        <fullName evidence="8">Phosphohexomutase</fullName>
    </alternativeName>
    <alternativeName>
        <fullName evidence="9">Phosphomannose isomerase</fullName>
    </alternativeName>
</protein>
<sequence length="420" mass="47093">MYKLHNTIQNYAWGSETALTELFGIDNNEHLPMAEVWMGAHPKSSSRIIKKDNLFAPIFSMSSGIVSEDIMSLETLKSYIEKDLVGNLGQKAADKFKELPYLFKVLCAKTPLSIQVHPNKKSAELGFEKENKQGIPLDSPVRDYKDANHKPELIYALTDFIAMNAFRTLEDISQLILPFKDTHALFSNFITQPDEKSLSELFEGLLKLTGDDKFFLLKQLRHHVNLNISALDIFNKNHQLTWQTISTILDIYPEDMGAFSPLLLNVIHLKAGEAMFLYANTPHAYLSGTGLEIMANSDNVLRAGLTSKNINISELMSNLEFIPTALDSLPMKPNKVGIISHFPIPVDDFRFSIYHSKIDSKSSINLEGASIFFCVKGKARIQANDDEITLLPGQSCFVSMKTPHIELEGDCVVAQAFYSL</sequence>
<organism evidence="12 13">
    <name type="scientific">Thorsellia kenyensis</name>
    <dbReference type="NCBI Taxonomy" id="1549888"/>
    <lineage>
        <taxon>Bacteria</taxon>
        <taxon>Pseudomonadati</taxon>
        <taxon>Pseudomonadota</taxon>
        <taxon>Gammaproteobacteria</taxon>
        <taxon>Enterobacterales</taxon>
        <taxon>Thorselliaceae</taxon>
        <taxon>Thorsellia</taxon>
    </lineage>
</organism>
<evidence type="ECO:0000256" key="9">
    <source>
        <dbReference type="ARBA" id="ARBA00030762"/>
    </source>
</evidence>
<dbReference type="InterPro" id="IPR046457">
    <property type="entry name" value="PMI_typeI_cat"/>
</dbReference>